<evidence type="ECO:0000256" key="1">
    <source>
        <dbReference type="ARBA" id="ARBA00022679"/>
    </source>
</evidence>
<keyword evidence="2" id="KW-0012">Acyltransferase</keyword>
<proteinExistence type="predicted"/>
<organism evidence="4 5">
    <name type="scientific">Clostridium tetani (strain Massachusetts / E88)</name>
    <dbReference type="NCBI Taxonomy" id="212717"/>
    <lineage>
        <taxon>Bacteria</taxon>
        <taxon>Bacillati</taxon>
        <taxon>Bacillota</taxon>
        <taxon>Clostridia</taxon>
        <taxon>Eubacteriales</taxon>
        <taxon>Clostridiaceae</taxon>
        <taxon>Clostridium</taxon>
    </lineage>
</organism>
<dbReference type="AlphaFoldDB" id="Q897T4"/>
<evidence type="ECO:0000313" key="4">
    <source>
        <dbReference type="EMBL" id="AAO35252.1"/>
    </source>
</evidence>
<dbReference type="SUPFAM" id="SSF55729">
    <property type="entry name" value="Acyl-CoA N-acyltransferases (Nat)"/>
    <property type="match status" value="1"/>
</dbReference>
<accession>Q897T4</accession>
<dbReference type="OrthoDB" id="88131at2"/>
<name>Q897T4_CLOTE</name>
<dbReference type="KEGG" id="ctc:CTC_00643"/>
<feature type="domain" description="N-acetyltransferase" evidence="3">
    <location>
        <begin position="30"/>
        <end position="172"/>
    </location>
</feature>
<evidence type="ECO:0000256" key="2">
    <source>
        <dbReference type="ARBA" id="ARBA00023315"/>
    </source>
</evidence>
<evidence type="ECO:0000259" key="3">
    <source>
        <dbReference type="PROSITE" id="PS51186"/>
    </source>
</evidence>
<protein>
    <submittedName>
        <fullName evidence="4">Putative acetyltransferase</fullName>
    </submittedName>
</protein>
<dbReference type="EMBL" id="AE015927">
    <property type="protein sequence ID" value="AAO35252.1"/>
    <property type="molecule type" value="Genomic_DNA"/>
</dbReference>
<dbReference type="Gene3D" id="3.40.630.30">
    <property type="match status" value="1"/>
</dbReference>
<dbReference type="PROSITE" id="PS51186">
    <property type="entry name" value="GNAT"/>
    <property type="match status" value="1"/>
</dbReference>
<dbReference type="GeneID" id="24252745"/>
<dbReference type="HOGENOM" id="CLU_013985_21_2_9"/>
<dbReference type="InterPro" id="IPR016181">
    <property type="entry name" value="Acyl_CoA_acyltransferase"/>
</dbReference>
<keyword evidence="5" id="KW-1185">Reference proteome</keyword>
<dbReference type="PANTHER" id="PTHR43800">
    <property type="entry name" value="PEPTIDYL-LYSINE N-ACETYLTRANSFERASE YJAB"/>
    <property type="match status" value="1"/>
</dbReference>
<dbReference type="RefSeq" id="WP_011098918.1">
    <property type="nucleotide sequence ID" value="NC_004557.1"/>
</dbReference>
<dbReference type="PANTHER" id="PTHR43800:SF1">
    <property type="entry name" value="PEPTIDYL-LYSINE N-ACETYLTRANSFERASE YJAB"/>
    <property type="match status" value="1"/>
</dbReference>
<gene>
    <name evidence="4" type="ordered locus">CTC_00643</name>
</gene>
<evidence type="ECO:0000313" key="5">
    <source>
        <dbReference type="Proteomes" id="UP000001412"/>
    </source>
</evidence>
<reference evidence="4 5" key="1">
    <citation type="journal article" date="2003" name="Proc. Natl. Acad. Sci. U.S.A.">
        <title>The genome sequence of Clostridium tetani, the causative agent of tetanus disease.</title>
        <authorList>
            <person name="Brueggemann H."/>
            <person name="Baumer S."/>
            <person name="Fricke W.F."/>
            <person name="Wiezer A."/>
            <person name="Liesegang H."/>
            <person name="Decker I."/>
            <person name="Herzberg C."/>
            <person name="Martinez-Arias R."/>
            <person name="Merkl R."/>
            <person name="Henne A."/>
            <person name="Gottschalk G."/>
        </authorList>
    </citation>
    <scope>NUCLEOTIDE SEQUENCE [LARGE SCALE GENOMIC DNA]</scope>
    <source>
        <strain evidence="5">Massachusetts / E88</strain>
    </source>
</reference>
<dbReference type="InterPro" id="IPR000182">
    <property type="entry name" value="GNAT_dom"/>
</dbReference>
<dbReference type="GO" id="GO:0016747">
    <property type="term" value="F:acyltransferase activity, transferring groups other than amino-acyl groups"/>
    <property type="evidence" value="ECO:0007669"/>
    <property type="project" value="InterPro"/>
</dbReference>
<keyword evidence="1 4" id="KW-0808">Transferase</keyword>
<dbReference type="Pfam" id="PF00583">
    <property type="entry name" value="Acetyltransf_1"/>
    <property type="match status" value="1"/>
</dbReference>
<dbReference type="CDD" id="cd04301">
    <property type="entry name" value="NAT_SF"/>
    <property type="match status" value="1"/>
</dbReference>
<sequence length="172" mass="20351">MPARQMDLLANTSENKFIKNYLKGGTNMEHTIKDFNKIKDIDLIMKIWLNSNLQAHDFISDRYWIENYDEVKKLLPQSHLRVYWKDEQPIGFIGIVDGYIAGIFVDSNYRCQGIGLALLEDAKKQYNKLSLDVYEKNQGAFRFYKRNGFQKVSSKVDDINKEIEYHMIWKKK</sequence>
<dbReference type="Proteomes" id="UP000001412">
    <property type="component" value="Chromosome"/>
</dbReference>